<dbReference type="InterPro" id="IPR037053">
    <property type="entry name" value="Phage_tail_collar_dom_sf"/>
</dbReference>
<gene>
    <name evidence="4" type="ORF">EAF64_06260</name>
</gene>
<comment type="caution">
    <text evidence="4">The sequence shown here is derived from an EMBL/GenBank/DDBJ whole genome shotgun (WGS) entry which is preliminary data.</text>
</comment>
<keyword evidence="5" id="KW-1185">Reference proteome</keyword>
<evidence type="ECO:0000259" key="3">
    <source>
        <dbReference type="Pfam" id="PF21880"/>
    </source>
</evidence>
<feature type="compositionally biased region" description="Polar residues" evidence="1">
    <location>
        <begin position="239"/>
        <end position="249"/>
    </location>
</feature>
<dbReference type="Pfam" id="PF07484">
    <property type="entry name" value="Collar"/>
    <property type="match status" value="1"/>
</dbReference>
<dbReference type="EMBL" id="RDFA01000002">
    <property type="protein sequence ID" value="RXK50161.1"/>
    <property type="molecule type" value="Genomic_DNA"/>
</dbReference>
<evidence type="ECO:0000259" key="2">
    <source>
        <dbReference type="Pfam" id="PF07484"/>
    </source>
</evidence>
<dbReference type="InterPro" id="IPR054209">
    <property type="entry name" value="DUF6916"/>
</dbReference>
<feature type="domain" description="DUF6916" evidence="3">
    <location>
        <begin position="11"/>
        <end position="101"/>
    </location>
</feature>
<dbReference type="InterPro" id="IPR011083">
    <property type="entry name" value="Phage_tail_collar_dom"/>
</dbReference>
<evidence type="ECO:0000313" key="4">
    <source>
        <dbReference type="EMBL" id="RXK50161.1"/>
    </source>
</evidence>
<dbReference type="Proteomes" id="UP000289691">
    <property type="component" value="Unassembled WGS sequence"/>
</dbReference>
<name>A0A498KX08_9EURY</name>
<dbReference type="Pfam" id="PF21880">
    <property type="entry name" value="DUF6916"/>
    <property type="match status" value="1"/>
</dbReference>
<dbReference type="SUPFAM" id="SSF88874">
    <property type="entry name" value="Receptor-binding domain of short tail fibre protein gp12"/>
    <property type="match status" value="1"/>
</dbReference>
<feature type="region of interest" description="Disordered" evidence="1">
    <location>
        <begin position="210"/>
        <end position="257"/>
    </location>
</feature>
<reference evidence="4 5" key="1">
    <citation type="submission" date="2019-01" db="EMBL/GenBank/DDBJ databases">
        <title>Halorientalis sp. F13-25 a new haloarchaeum isolated from hypersaline water.</title>
        <authorList>
            <person name="Ana D.-V."/>
            <person name="Cristina S.-P."/>
            <person name="Antonio V."/>
        </authorList>
    </citation>
    <scope>NUCLEOTIDE SEQUENCE [LARGE SCALE GENOMIC DNA]</scope>
    <source>
        <strain evidence="4 5">F13-25</strain>
    </source>
</reference>
<accession>A0A498KX08</accession>
<dbReference type="Gene3D" id="3.90.1340.10">
    <property type="entry name" value="Phage tail collar domain"/>
    <property type="match status" value="1"/>
</dbReference>
<evidence type="ECO:0000256" key="1">
    <source>
        <dbReference type="SAM" id="MobiDB-lite"/>
    </source>
</evidence>
<feature type="domain" description="Phage tail collar" evidence="2">
    <location>
        <begin position="164"/>
        <end position="220"/>
    </location>
</feature>
<evidence type="ECO:0000313" key="5">
    <source>
        <dbReference type="Proteomes" id="UP000289691"/>
    </source>
</evidence>
<organism evidence="4 5">
    <name type="scientific">Halorientalis pallida</name>
    <dbReference type="NCBI Taxonomy" id="2479928"/>
    <lineage>
        <taxon>Archaea</taxon>
        <taxon>Methanobacteriati</taxon>
        <taxon>Methanobacteriota</taxon>
        <taxon>Stenosarchaea group</taxon>
        <taxon>Halobacteria</taxon>
        <taxon>Halobacteriales</taxon>
        <taxon>Haloarculaceae</taxon>
        <taxon>Halorientalis</taxon>
    </lineage>
</organism>
<proteinExistence type="predicted"/>
<dbReference type="AlphaFoldDB" id="A0A498KX08"/>
<protein>
    <submittedName>
        <fullName evidence="4">Phage tail protein</fullName>
    </submittedName>
</protein>
<dbReference type="RefSeq" id="WP_129068123.1">
    <property type="nucleotide sequence ID" value="NZ_RDFA01000002.1"/>
</dbReference>
<sequence>MSEKGSQLPRSGFVEYVGETFTVHRGTDADTALRLREVVESGDGPEEWAQFTLRFEAADRTHVDQGSYRVTHPELGSFRLALVPVTTADPDPDAVAYEAVFTRHEPTAGGDGVSSQSSSRRGVLASILGVAAGGSLLGQLFGGAGGRASGTSSVAQASGEPLVGEIRGFGFDFAPQGWAQCNGQILPVSQNQALFSLLGTRYGGDGRSTFGLPDLQGRVPVHQGRGPEGRTYRMGQTGGNATVSLSTGELPSHSHENELDLPVSTAKGTATSPDENVLAAQPDARGTVPIYGDGDGDGAMDVAGAVGATGDGRAHENRPPYQTVNYCIALTGVYPSRD</sequence>
<dbReference type="OrthoDB" id="142918at2157"/>